<evidence type="ECO:0000256" key="1">
    <source>
        <dbReference type="ARBA" id="ARBA00009451"/>
    </source>
</evidence>
<evidence type="ECO:0000313" key="7">
    <source>
        <dbReference type="Proteomes" id="UP000515163"/>
    </source>
</evidence>
<keyword evidence="2 6" id="KW-0689">Ribosomal protein</keyword>
<proteinExistence type="inferred from homology"/>
<evidence type="ECO:0000256" key="2">
    <source>
        <dbReference type="ARBA" id="ARBA00022980"/>
    </source>
</evidence>
<dbReference type="KEGG" id="aten:116298786"/>
<reference evidence="8" key="1">
    <citation type="submission" date="2025-08" db="UniProtKB">
        <authorList>
            <consortium name="RefSeq"/>
        </authorList>
    </citation>
    <scope>IDENTIFICATION</scope>
    <source>
        <tissue evidence="8">Tentacle</tissue>
    </source>
</reference>
<gene>
    <name evidence="8" type="primary">LOC116298786</name>
</gene>
<dbReference type="InterPro" id="IPR036394">
    <property type="entry name" value="Ribosomal_uL22_sf"/>
</dbReference>
<dbReference type="RefSeq" id="XP_031563200.1">
    <property type="nucleotide sequence ID" value="XM_031707340.1"/>
</dbReference>
<dbReference type="FunCoup" id="A0A6P8ID38">
    <property type="interactions" value="1368"/>
</dbReference>
<dbReference type="Pfam" id="PF00237">
    <property type="entry name" value="Ribosomal_L22"/>
    <property type="match status" value="1"/>
</dbReference>
<dbReference type="InterPro" id="IPR047867">
    <property type="entry name" value="Ribosomal_uL22_bac/org-type"/>
</dbReference>
<dbReference type="SUPFAM" id="SSF54843">
    <property type="entry name" value="Ribosomal protein L22"/>
    <property type="match status" value="1"/>
</dbReference>
<keyword evidence="7" id="KW-1185">Reference proteome</keyword>
<dbReference type="PANTHER" id="PTHR13501">
    <property type="entry name" value="CHLOROPLAST 50S RIBOSOMAL PROTEIN L22-RELATED"/>
    <property type="match status" value="1"/>
</dbReference>
<dbReference type="Proteomes" id="UP000515163">
    <property type="component" value="Unplaced"/>
</dbReference>
<dbReference type="InterPro" id="IPR001063">
    <property type="entry name" value="Ribosomal_uL22"/>
</dbReference>
<evidence type="ECO:0000256" key="3">
    <source>
        <dbReference type="ARBA" id="ARBA00023274"/>
    </source>
</evidence>
<keyword evidence="3 6" id="KW-0687">Ribonucleoprotein</keyword>
<dbReference type="OrthoDB" id="416470at2759"/>
<dbReference type="AlphaFoldDB" id="A0A6P8ID38"/>
<evidence type="ECO:0000256" key="5">
    <source>
        <dbReference type="ARBA" id="ARBA00035506"/>
    </source>
</evidence>
<dbReference type="GO" id="GO:0006412">
    <property type="term" value="P:translation"/>
    <property type="evidence" value="ECO:0007669"/>
    <property type="project" value="InterPro"/>
</dbReference>
<dbReference type="PANTHER" id="PTHR13501:SF8">
    <property type="entry name" value="LARGE RIBOSOMAL SUBUNIT PROTEIN UL22M"/>
    <property type="match status" value="1"/>
</dbReference>
<evidence type="ECO:0000256" key="4">
    <source>
        <dbReference type="ARBA" id="ARBA00035286"/>
    </source>
</evidence>
<name>A0A6P8ID38_ACTTE</name>
<evidence type="ECO:0000313" key="8">
    <source>
        <dbReference type="RefSeq" id="XP_031563200.1"/>
    </source>
</evidence>
<protein>
    <recommendedName>
        <fullName evidence="4">Large ribosomal subunit protein uL22m</fullName>
    </recommendedName>
    <alternativeName>
        <fullName evidence="5">39S ribosomal protein L22, mitochondrial</fullName>
    </alternativeName>
</protein>
<evidence type="ECO:0000256" key="6">
    <source>
        <dbReference type="RuleBase" id="RU004005"/>
    </source>
</evidence>
<dbReference type="Gene3D" id="3.90.470.10">
    <property type="entry name" value="Ribosomal protein L22/L17"/>
    <property type="match status" value="1"/>
</dbReference>
<accession>A0A6P8ID38</accession>
<comment type="similarity">
    <text evidence="1 6">Belongs to the universal ribosomal protein uL22 family.</text>
</comment>
<organism evidence="7 8">
    <name type="scientific">Actinia tenebrosa</name>
    <name type="common">Australian red waratah sea anemone</name>
    <dbReference type="NCBI Taxonomy" id="6105"/>
    <lineage>
        <taxon>Eukaryota</taxon>
        <taxon>Metazoa</taxon>
        <taxon>Cnidaria</taxon>
        <taxon>Anthozoa</taxon>
        <taxon>Hexacorallia</taxon>
        <taxon>Actiniaria</taxon>
        <taxon>Actiniidae</taxon>
        <taxon>Actinia</taxon>
    </lineage>
</organism>
<dbReference type="GeneID" id="116298786"/>
<sequence>MAVRTFCTSVENALKVLQFQLRSLSLVSGQVSRMHTGSPRTASFSVTRAVWGKTQAELEQEKGIPEQPTKERIYNSRRDIRCGPRKLNLVARQIRGLGITEAIKQMEFSPKKAAITVKEVLEETQKAATTSHKLEDKANLWVAESFVGKGRYYKKIRMHARGRFGIEERKYSHYFVVLQEGPKLGKNKRRRLKHMTELEEIRRHPRYIKNSLSWW</sequence>
<dbReference type="GO" id="GO:0003735">
    <property type="term" value="F:structural constituent of ribosome"/>
    <property type="evidence" value="ECO:0007669"/>
    <property type="project" value="InterPro"/>
</dbReference>
<dbReference type="InParanoid" id="A0A6P8ID38"/>
<dbReference type="GO" id="GO:0005762">
    <property type="term" value="C:mitochondrial large ribosomal subunit"/>
    <property type="evidence" value="ECO:0007669"/>
    <property type="project" value="TreeGrafter"/>
</dbReference>